<dbReference type="Pfam" id="PF00656">
    <property type="entry name" value="Peptidase_C14"/>
    <property type="match status" value="1"/>
</dbReference>
<dbReference type="InterPro" id="IPR003593">
    <property type="entry name" value="AAA+_ATPase"/>
</dbReference>
<dbReference type="PANTHER" id="PTHR19959">
    <property type="entry name" value="KINESIN LIGHT CHAIN"/>
    <property type="match status" value="1"/>
</dbReference>
<dbReference type="RefSeq" id="WP_150210207.1">
    <property type="nucleotide sequence ID" value="NZ_CP029190.1"/>
</dbReference>
<sequence length="1698" mass="179254">MSEQVMPSVPAAAGGQEPGAGTENTVRGTALGIVVENYADPRAFPALTGAVEQMHGLCTLLEGYGYTPTVLADPGRDALKAQVRDWRTHWAAEGGNGPAVVLWSGHGVLAADAELRLIVADTQDPEDEEETYAARLLTAAALAGRADQVLLLIDTCYAGAGVVESLSKALGSLSARSLPPDRAAWLGVIASCRPRERAEGRGVLLDTVARVLREGPRSAEYRHQWSRRNAQVSGAAVIQAARAQWPGETGQRPVIATLGEERAMFANPRWQGARAGREPELVEHLVRAARGADRVDEGWFFSGRRRVLGEIVGWLRAGEPGLFLVTGGAGCGKSAVLGRISTLSSPSHRADIRAHDALGPEDPDPGEGSVDVSLHLRGSTVQQLAEALAEALRLPAPATPAALIAEVEQEWPEPAGRRPVLVLDGLDEAAPDQAGRIVEQLLAPLSRLTCVLLGSRDRPFTPRSAPGEPLDRAVSRLLDTRARVASLDEERDTAADIEEYGRRRLTRSGGLPAEGAAKAARLIAGRAAVGHGGFLFARMATDSVIRRFRADRPGDAGATDWEQFLPASISAAFTEDLAEGPQRYRDGELLPGATGDLLSALAWSAGSGMPASGVWEAAASALAPEGTEYTAADVDWLLNTYGRYVVEDDDGTQAVYRLYHREFAEHLLAGAPPEAAYRVARAMVGLLGPVAEAGADLAEPEETAALALTNAYVPRSLSYHAVVAGAEGIALIRELAGRRPGLFLPYLALALDELAYSRSQRGHRAEAVPLALEAAAIHRSLAEADPVGRTPLLAASLNDLAAFQSAIGDRPNAVTTSAEAARIYRELAEADPAAYLPRLAGSLNNLGTFRNENGDRHGALVTLSEATRIDRSLAEINPAAYLRSLAGSLHNLATAQRDNGDREGCLATAIEATDLYRTLAETDPAAHLPSFARALNALATSQVENGDRGRALATGIEATRIHQALAQVNPSLYLPEYAMALSNLATIQGDNGDRQGALATITEATRIYRTLTGDDPAVHIPSFAASLNNLATIQGDNGDWQGALVTITEATRIHRSLAEINPAAYLRSLAGSLHNLATAQHENGDQEGGLATAIEVTGLYRTLAEADPAAHLPDLARALNNLSSHVPSIGDTEIDLAAIREAVAIRRTLALANPAAHNPDLAASLINLAIRQGESEDWPGSLVTSTEATDIYRALVRANPAAHTAQLAHSLGTLTCAQLETGDGSGALATGTEAVALYRALAEDNPAAHLPNLAALLNNFAAVLRKTGDRPGALAVITEATGLYRTLAKDNPASRLPDLALTLDNLAATRHENGDGPEACAAATESVALYRALAQADPVAYTPGLCTALGTLALLAPAEQALAAFEEAERALAAHPEAARELAVGRAAHQLTLPDAGPGVHTLIELATSAPAGTAVQARIRLRAYSQSDGTRTERVATMWREQAGSEPPAWLAVPDAVIRLTLDWARCPSWAASRAFWEEHREELGSADAMTALEEFALTDSRGRQLLAIARAASTDGPEAAFRPYITADLLHAWLATPDWEESRRHLAEHAENLLSDLALRLLASGSRTPVRAVHSALLTLARADGIPAAYAYIGDHAALHDRLRELLAQIQPPSAVIAAGATLELLVHKEQFAARVHSALASALNSDDPATEDWPPATPAERDRALAEIAGLIGLHPQHAAALSALMQRILATEVL</sequence>
<proteinExistence type="predicted"/>
<evidence type="ECO:0000313" key="4">
    <source>
        <dbReference type="Proteomes" id="UP000325211"/>
    </source>
</evidence>
<dbReference type="SUPFAM" id="SSF52540">
    <property type="entry name" value="P-loop containing nucleoside triphosphate hydrolases"/>
    <property type="match status" value="1"/>
</dbReference>
<dbReference type="PANTHER" id="PTHR19959:SF119">
    <property type="entry name" value="FUNGAL LIPASE-LIKE DOMAIN-CONTAINING PROTEIN"/>
    <property type="match status" value="1"/>
</dbReference>
<evidence type="ECO:0000256" key="1">
    <source>
        <dbReference type="SAM" id="MobiDB-lite"/>
    </source>
</evidence>
<organism evidence="3 4">
    <name type="scientific">Streptomyces venezuelae</name>
    <dbReference type="NCBI Taxonomy" id="54571"/>
    <lineage>
        <taxon>Bacteria</taxon>
        <taxon>Bacillati</taxon>
        <taxon>Actinomycetota</taxon>
        <taxon>Actinomycetes</taxon>
        <taxon>Kitasatosporales</taxon>
        <taxon>Streptomycetaceae</taxon>
        <taxon>Streptomyces</taxon>
    </lineage>
</organism>
<dbReference type="SMART" id="SM00382">
    <property type="entry name" value="AAA"/>
    <property type="match status" value="1"/>
</dbReference>
<dbReference type="InterPro" id="IPR011600">
    <property type="entry name" value="Pept_C14_caspase"/>
</dbReference>
<dbReference type="SUPFAM" id="SSF52129">
    <property type="entry name" value="Caspase-like"/>
    <property type="match status" value="1"/>
</dbReference>
<evidence type="ECO:0000259" key="2">
    <source>
        <dbReference type="SMART" id="SM00382"/>
    </source>
</evidence>
<dbReference type="EMBL" id="CP029190">
    <property type="protein sequence ID" value="QES50461.1"/>
    <property type="molecule type" value="Genomic_DNA"/>
</dbReference>
<name>A0A5P2DB11_STRVZ</name>
<feature type="region of interest" description="Disordered" evidence="1">
    <location>
        <begin position="1"/>
        <end position="24"/>
    </location>
</feature>
<protein>
    <submittedName>
        <fullName evidence="3">Tetratricopeptide repeat protein</fullName>
    </submittedName>
</protein>
<accession>A0A5P2DB11</accession>
<dbReference type="Proteomes" id="UP000325211">
    <property type="component" value="Chromosome"/>
</dbReference>
<dbReference type="InterPro" id="IPR019734">
    <property type="entry name" value="TPR_rpt"/>
</dbReference>
<dbReference type="InterPro" id="IPR011990">
    <property type="entry name" value="TPR-like_helical_dom_sf"/>
</dbReference>
<dbReference type="GO" id="GO:0006508">
    <property type="term" value="P:proteolysis"/>
    <property type="evidence" value="ECO:0007669"/>
    <property type="project" value="InterPro"/>
</dbReference>
<gene>
    <name evidence="3" type="ORF">DEJ50_24195</name>
</gene>
<evidence type="ECO:0000313" key="3">
    <source>
        <dbReference type="EMBL" id="QES50461.1"/>
    </source>
</evidence>
<reference evidence="3 4" key="1">
    <citation type="submission" date="2018-05" db="EMBL/GenBank/DDBJ databases">
        <title>Streptomyces venezuelae.</title>
        <authorList>
            <person name="Kim W."/>
            <person name="Lee N."/>
            <person name="Cho B.-K."/>
        </authorList>
    </citation>
    <scope>NUCLEOTIDE SEQUENCE [LARGE SCALE GENOMIC DNA]</scope>
    <source>
        <strain evidence="3 4">ATCC 21782</strain>
    </source>
</reference>
<dbReference type="SUPFAM" id="SSF48452">
    <property type="entry name" value="TPR-like"/>
    <property type="match status" value="4"/>
</dbReference>
<dbReference type="Gene3D" id="1.25.40.10">
    <property type="entry name" value="Tetratricopeptide repeat domain"/>
    <property type="match status" value="4"/>
</dbReference>
<dbReference type="SMART" id="SM00028">
    <property type="entry name" value="TPR"/>
    <property type="match status" value="6"/>
</dbReference>
<dbReference type="InterPro" id="IPR027417">
    <property type="entry name" value="P-loop_NTPase"/>
</dbReference>
<dbReference type="InterPro" id="IPR029030">
    <property type="entry name" value="Caspase-like_dom_sf"/>
</dbReference>
<dbReference type="Gene3D" id="3.40.50.1460">
    <property type="match status" value="1"/>
</dbReference>
<feature type="compositionally biased region" description="Low complexity" evidence="1">
    <location>
        <begin position="10"/>
        <end position="21"/>
    </location>
</feature>
<dbReference type="OrthoDB" id="4571976at2"/>
<dbReference type="GO" id="GO:0004197">
    <property type="term" value="F:cysteine-type endopeptidase activity"/>
    <property type="evidence" value="ECO:0007669"/>
    <property type="project" value="InterPro"/>
</dbReference>
<feature type="domain" description="AAA+ ATPase" evidence="2">
    <location>
        <begin position="319"/>
        <end position="488"/>
    </location>
</feature>